<evidence type="ECO:0000256" key="1">
    <source>
        <dbReference type="SAM" id="MobiDB-lite"/>
    </source>
</evidence>
<organism evidence="2 3">
    <name type="scientific">Senna tora</name>
    <dbReference type="NCBI Taxonomy" id="362788"/>
    <lineage>
        <taxon>Eukaryota</taxon>
        <taxon>Viridiplantae</taxon>
        <taxon>Streptophyta</taxon>
        <taxon>Embryophyta</taxon>
        <taxon>Tracheophyta</taxon>
        <taxon>Spermatophyta</taxon>
        <taxon>Magnoliopsida</taxon>
        <taxon>eudicotyledons</taxon>
        <taxon>Gunneridae</taxon>
        <taxon>Pentapetalae</taxon>
        <taxon>rosids</taxon>
        <taxon>fabids</taxon>
        <taxon>Fabales</taxon>
        <taxon>Fabaceae</taxon>
        <taxon>Caesalpinioideae</taxon>
        <taxon>Cassia clade</taxon>
        <taxon>Senna</taxon>
    </lineage>
</organism>
<protein>
    <submittedName>
        <fullName evidence="2">Uncharacterized protein</fullName>
    </submittedName>
</protein>
<feature type="region of interest" description="Disordered" evidence="1">
    <location>
        <begin position="124"/>
        <end position="223"/>
    </location>
</feature>
<gene>
    <name evidence="2" type="ORF">G2W53_039172</name>
</gene>
<accession>A0A834SPI7</accession>
<comment type="caution">
    <text evidence="2">The sequence shown here is derived from an EMBL/GenBank/DDBJ whole genome shotgun (WGS) entry which is preliminary data.</text>
</comment>
<feature type="region of interest" description="Disordered" evidence="1">
    <location>
        <begin position="22"/>
        <end position="44"/>
    </location>
</feature>
<feature type="compositionally biased region" description="Polar residues" evidence="1">
    <location>
        <begin position="202"/>
        <end position="214"/>
    </location>
</feature>
<feature type="compositionally biased region" description="Basic and acidic residues" evidence="1">
    <location>
        <begin position="180"/>
        <end position="199"/>
    </location>
</feature>
<name>A0A834SPI7_9FABA</name>
<dbReference type="Proteomes" id="UP000634136">
    <property type="component" value="Unassembled WGS sequence"/>
</dbReference>
<proteinExistence type="predicted"/>
<feature type="compositionally biased region" description="Acidic residues" evidence="1">
    <location>
        <begin position="169"/>
        <end position="179"/>
    </location>
</feature>
<dbReference type="EMBL" id="JAAIUW010000012">
    <property type="protein sequence ID" value="KAF7807011.1"/>
    <property type="molecule type" value="Genomic_DNA"/>
</dbReference>
<keyword evidence="3" id="KW-1185">Reference proteome</keyword>
<sequence>MEGGIDGMDMEENYVIQQISYDRSKEGGMDSTPMEESPTKSEETSINIVNLDEERLLANEEGGARRALWKEDKPAQSYRDKLMGINGKFIDVVSDDEEDLLFDQDFEEEQDAKKVEVGEEAFGPWMLAGRKARRRSRQNQDLQTKGEEQKMPTKNVVVTQQRFAAIAVQEEDNTTEEGNEINRDEPTPKKMDEKPEKPKVASLNQLEGCQGQTKESGDEYYNS</sequence>
<evidence type="ECO:0000313" key="3">
    <source>
        <dbReference type="Proteomes" id="UP000634136"/>
    </source>
</evidence>
<dbReference type="AlphaFoldDB" id="A0A834SPI7"/>
<reference evidence="2" key="1">
    <citation type="submission" date="2020-09" db="EMBL/GenBank/DDBJ databases">
        <title>Genome-Enabled Discovery of Anthraquinone Biosynthesis in Senna tora.</title>
        <authorList>
            <person name="Kang S.-H."/>
            <person name="Pandey R.P."/>
            <person name="Lee C.-M."/>
            <person name="Sim J.-S."/>
            <person name="Jeong J.-T."/>
            <person name="Choi B.-S."/>
            <person name="Jung M."/>
            <person name="Ginzburg D."/>
            <person name="Zhao K."/>
            <person name="Won S.Y."/>
            <person name="Oh T.-J."/>
            <person name="Yu Y."/>
            <person name="Kim N.-H."/>
            <person name="Lee O.R."/>
            <person name="Lee T.-H."/>
            <person name="Bashyal P."/>
            <person name="Kim T.-S."/>
            <person name="Lee W.-H."/>
            <person name="Kawkins C."/>
            <person name="Kim C.-K."/>
            <person name="Kim J.S."/>
            <person name="Ahn B.O."/>
            <person name="Rhee S.Y."/>
            <person name="Sohng J.K."/>
        </authorList>
    </citation>
    <scope>NUCLEOTIDE SEQUENCE</scope>
    <source>
        <tissue evidence="2">Leaf</tissue>
    </source>
</reference>
<evidence type="ECO:0000313" key="2">
    <source>
        <dbReference type="EMBL" id="KAF7807011.1"/>
    </source>
</evidence>